<proteinExistence type="inferred from homology"/>
<evidence type="ECO:0000313" key="9">
    <source>
        <dbReference type="EMBL" id="AUZ87497.1"/>
    </source>
</evidence>
<comment type="similarity">
    <text evidence="2 6">Belongs to the ABC-3 integral membrane protein family.</text>
</comment>
<dbReference type="AlphaFoldDB" id="A0A2L0UE51"/>
<evidence type="ECO:0000256" key="1">
    <source>
        <dbReference type="ARBA" id="ARBA00004141"/>
    </source>
</evidence>
<feature type="compositionally biased region" description="Low complexity" evidence="7">
    <location>
        <begin position="296"/>
        <end position="318"/>
    </location>
</feature>
<dbReference type="RefSeq" id="WP_208741531.1">
    <property type="nucleotide sequence ID" value="NZ_CP024915.1"/>
</dbReference>
<feature type="transmembrane region" description="Helical" evidence="8">
    <location>
        <begin position="20"/>
        <end position="39"/>
    </location>
</feature>
<sequence length="334" mass="34591">MEIVTFLLEPLQYGFLTRALAVTLAAAVVAAVLSCWLILMGWSLMGDAVSHAVLPGVALAYILGIPFSIGAFVFGAGAVALIGIVRSTTKLKADTVIGVVFTALFATGLAIVSATPSQIDLMHILFGNVLGVSAGDVWQVLLLGLLTLAILLFKRRDLTLLAFDRTHAHVIGLNTRLLSALLLGLLALTVVVGLQAVGIILVVAMLITPGATAFLLSRSFDRMLVIAVVLTVTASLAGVYASYYLDISTGAAVVLCQAIVFAVVYLFARPDGVIWQARRRRTAARTRTGHTRAGRNRTGAAAVGPAPAQAGSGTAPSASDPPLPASGPSVRGDA</sequence>
<feature type="transmembrane region" description="Helical" evidence="8">
    <location>
        <begin position="197"/>
        <end position="216"/>
    </location>
</feature>
<keyword evidence="3 6" id="KW-0812">Transmembrane</keyword>
<feature type="compositionally biased region" description="Basic residues" evidence="7">
    <location>
        <begin position="284"/>
        <end position="295"/>
    </location>
</feature>
<evidence type="ECO:0000256" key="7">
    <source>
        <dbReference type="SAM" id="MobiDB-lite"/>
    </source>
</evidence>
<evidence type="ECO:0000256" key="2">
    <source>
        <dbReference type="ARBA" id="ARBA00008034"/>
    </source>
</evidence>
<feature type="transmembrane region" description="Helical" evidence="8">
    <location>
        <begin position="59"/>
        <end position="84"/>
    </location>
</feature>
<feature type="transmembrane region" description="Helical" evidence="8">
    <location>
        <begin position="173"/>
        <end position="191"/>
    </location>
</feature>
<gene>
    <name evidence="9" type="ORF">CVO76_07530</name>
</gene>
<protein>
    <recommendedName>
        <fullName evidence="11">Metal ABC transporter permease</fullName>
    </recommendedName>
</protein>
<dbReference type="GO" id="GO:0071281">
    <property type="term" value="P:cellular response to iron ion"/>
    <property type="evidence" value="ECO:0007669"/>
    <property type="project" value="UniProtKB-ARBA"/>
</dbReference>
<dbReference type="Gene3D" id="1.10.3470.10">
    <property type="entry name" value="ABC transporter involved in vitamin B12 uptake, BtuC"/>
    <property type="match status" value="1"/>
</dbReference>
<dbReference type="PANTHER" id="PTHR30477:SF13">
    <property type="entry name" value="IRON TRANSPORT SYSTEM MEMBRANE PROTEIN HI_0360-RELATED"/>
    <property type="match status" value="1"/>
</dbReference>
<dbReference type="Pfam" id="PF00950">
    <property type="entry name" value="ABC-3"/>
    <property type="match status" value="1"/>
</dbReference>
<feature type="transmembrane region" description="Helical" evidence="8">
    <location>
        <begin position="137"/>
        <end position="153"/>
    </location>
</feature>
<feature type="transmembrane region" description="Helical" evidence="8">
    <location>
        <begin position="223"/>
        <end position="243"/>
    </location>
</feature>
<dbReference type="CDD" id="cd06550">
    <property type="entry name" value="TM_ABC_iron-siderophores_like"/>
    <property type="match status" value="1"/>
</dbReference>
<feature type="region of interest" description="Disordered" evidence="7">
    <location>
        <begin position="284"/>
        <end position="334"/>
    </location>
</feature>
<evidence type="ECO:0000256" key="5">
    <source>
        <dbReference type="ARBA" id="ARBA00023136"/>
    </source>
</evidence>
<name>A0A2L0UE51_9MICC</name>
<evidence type="ECO:0000256" key="8">
    <source>
        <dbReference type="SAM" id="Phobius"/>
    </source>
</evidence>
<evidence type="ECO:0000313" key="10">
    <source>
        <dbReference type="Proteomes" id="UP000239187"/>
    </source>
</evidence>
<evidence type="ECO:0000256" key="4">
    <source>
        <dbReference type="ARBA" id="ARBA00022989"/>
    </source>
</evidence>
<dbReference type="GO" id="GO:0055085">
    <property type="term" value="P:transmembrane transport"/>
    <property type="evidence" value="ECO:0007669"/>
    <property type="project" value="InterPro"/>
</dbReference>
<dbReference type="InterPro" id="IPR037294">
    <property type="entry name" value="ABC_BtuC-like"/>
</dbReference>
<dbReference type="FunFam" id="1.10.3470.10:FF:000003">
    <property type="entry name" value="Iron ABC transporter permease SitD"/>
    <property type="match status" value="1"/>
</dbReference>
<dbReference type="SUPFAM" id="SSF81345">
    <property type="entry name" value="ABC transporter involved in vitamin B12 uptake, BtuC"/>
    <property type="match status" value="1"/>
</dbReference>
<keyword evidence="6" id="KW-0813">Transport</keyword>
<dbReference type="InterPro" id="IPR001626">
    <property type="entry name" value="ABC_TroCD"/>
</dbReference>
<dbReference type="EMBL" id="CP024915">
    <property type="protein sequence ID" value="AUZ87497.1"/>
    <property type="molecule type" value="Genomic_DNA"/>
</dbReference>
<keyword evidence="5 8" id="KW-0472">Membrane</keyword>
<evidence type="ECO:0000256" key="3">
    <source>
        <dbReference type="ARBA" id="ARBA00022692"/>
    </source>
</evidence>
<dbReference type="Proteomes" id="UP000239187">
    <property type="component" value="Chromosome"/>
</dbReference>
<comment type="subcellular location">
    <subcellularLocation>
        <location evidence="6">Cell membrane</location>
        <topology evidence="6">Multi-pass membrane protein</topology>
    </subcellularLocation>
    <subcellularLocation>
        <location evidence="1">Membrane</location>
        <topology evidence="1">Multi-pass membrane protein</topology>
    </subcellularLocation>
</comment>
<keyword evidence="4 8" id="KW-1133">Transmembrane helix</keyword>
<feature type="transmembrane region" description="Helical" evidence="8">
    <location>
        <begin position="96"/>
        <end position="117"/>
    </location>
</feature>
<evidence type="ECO:0000256" key="6">
    <source>
        <dbReference type="RuleBase" id="RU003943"/>
    </source>
</evidence>
<dbReference type="GO" id="GO:0010043">
    <property type="term" value="P:response to zinc ion"/>
    <property type="evidence" value="ECO:0007669"/>
    <property type="project" value="TreeGrafter"/>
</dbReference>
<organism evidence="9 10">
    <name type="scientific">Arthrobacter agilis</name>
    <dbReference type="NCBI Taxonomy" id="37921"/>
    <lineage>
        <taxon>Bacteria</taxon>
        <taxon>Bacillati</taxon>
        <taxon>Actinomycetota</taxon>
        <taxon>Actinomycetes</taxon>
        <taxon>Micrococcales</taxon>
        <taxon>Micrococcaceae</taxon>
        <taxon>Arthrobacter</taxon>
    </lineage>
</organism>
<dbReference type="GO" id="GO:0043190">
    <property type="term" value="C:ATP-binding cassette (ABC) transporter complex"/>
    <property type="evidence" value="ECO:0007669"/>
    <property type="project" value="InterPro"/>
</dbReference>
<evidence type="ECO:0008006" key="11">
    <source>
        <dbReference type="Google" id="ProtNLM"/>
    </source>
</evidence>
<dbReference type="PANTHER" id="PTHR30477">
    <property type="entry name" value="ABC-TRANSPORTER METAL-BINDING PROTEIN"/>
    <property type="match status" value="1"/>
</dbReference>
<reference evidence="9 10" key="1">
    <citation type="submission" date="2017-11" db="EMBL/GenBank/DDBJ databases">
        <title>Draft genome of Arthrobacter agilis strain UMCV2, a plant growth-promoting rhizobacterium and biocontrol capacity of phytopathogenic fungi.</title>
        <authorList>
            <person name="Martinez-Camara R."/>
            <person name="Santoyo G."/>
            <person name="Moreno-Hagelsieb G."/>
            <person name="Valencia-Cantero E."/>
        </authorList>
    </citation>
    <scope>NUCLEOTIDE SEQUENCE [LARGE SCALE GENOMIC DNA]</scope>
    <source>
        <strain evidence="9 10">UMCV2</strain>
    </source>
</reference>
<feature type="transmembrane region" description="Helical" evidence="8">
    <location>
        <begin position="249"/>
        <end position="268"/>
    </location>
</feature>
<accession>A0A2L0UE51</accession>